<evidence type="ECO:0000256" key="1">
    <source>
        <dbReference type="SAM" id="SignalP"/>
    </source>
</evidence>
<dbReference type="GeneID" id="72005906"/>
<accession>A0ABQ8K0C8</accession>
<comment type="caution">
    <text evidence="2">The sequence shown here is derived from an EMBL/GenBank/DDBJ whole genome shotgun (WGS) entry which is preliminary data.</text>
</comment>
<dbReference type="EMBL" id="JADCUA010000033">
    <property type="protein sequence ID" value="KAH9830108.1"/>
    <property type="molecule type" value="Genomic_DNA"/>
</dbReference>
<evidence type="ECO:0000313" key="2">
    <source>
        <dbReference type="EMBL" id="KAH9830108.1"/>
    </source>
</evidence>
<dbReference type="RefSeq" id="XP_047773460.1">
    <property type="nucleotide sequence ID" value="XM_047925174.1"/>
</dbReference>
<gene>
    <name evidence="2" type="ORF">C8Q71DRAFT_787333</name>
</gene>
<protein>
    <submittedName>
        <fullName evidence="2">Uncharacterized protein</fullName>
    </submittedName>
</protein>
<feature type="chain" id="PRO_5046890648" evidence="1">
    <location>
        <begin position="21"/>
        <end position="84"/>
    </location>
</feature>
<evidence type="ECO:0000313" key="3">
    <source>
        <dbReference type="Proteomes" id="UP000814176"/>
    </source>
</evidence>
<reference evidence="2 3" key="1">
    <citation type="journal article" date="2021" name="Environ. Microbiol.">
        <title>Gene family expansions and transcriptome signatures uncover fungal adaptations to wood decay.</title>
        <authorList>
            <person name="Hage H."/>
            <person name="Miyauchi S."/>
            <person name="Viragh M."/>
            <person name="Drula E."/>
            <person name="Min B."/>
            <person name="Chaduli D."/>
            <person name="Navarro D."/>
            <person name="Favel A."/>
            <person name="Norest M."/>
            <person name="Lesage-Meessen L."/>
            <person name="Balint B."/>
            <person name="Merenyi Z."/>
            <person name="de Eugenio L."/>
            <person name="Morin E."/>
            <person name="Martinez A.T."/>
            <person name="Baldrian P."/>
            <person name="Stursova M."/>
            <person name="Martinez M.J."/>
            <person name="Novotny C."/>
            <person name="Magnuson J.K."/>
            <person name="Spatafora J.W."/>
            <person name="Maurice S."/>
            <person name="Pangilinan J."/>
            <person name="Andreopoulos W."/>
            <person name="LaButti K."/>
            <person name="Hundley H."/>
            <person name="Na H."/>
            <person name="Kuo A."/>
            <person name="Barry K."/>
            <person name="Lipzen A."/>
            <person name="Henrissat B."/>
            <person name="Riley R."/>
            <person name="Ahrendt S."/>
            <person name="Nagy L.G."/>
            <person name="Grigoriev I.V."/>
            <person name="Martin F."/>
            <person name="Rosso M.N."/>
        </authorList>
    </citation>
    <scope>NUCLEOTIDE SEQUENCE [LARGE SCALE GENOMIC DNA]</scope>
    <source>
        <strain evidence="2 3">CIRM-BRFM 1785</strain>
    </source>
</reference>
<feature type="signal peptide" evidence="1">
    <location>
        <begin position="1"/>
        <end position="20"/>
    </location>
</feature>
<dbReference type="Proteomes" id="UP000814176">
    <property type="component" value="Unassembled WGS sequence"/>
</dbReference>
<keyword evidence="1" id="KW-0732">Signal</keyword>
<sequence>MQFNASTVLAFLFAASSVAGQVYNPIGQPCGPPQGGEGCANDVPSLNGGNAFIYECGPTNTFVYLAGCACSTCCEATVDGAYCT</sequence>
<keyword evidence="3" id="KW-1185">Reference proteome</keyword>
<name>A0ABQ8K0C8_9APHY</name>
<organism evidence="2 3">
    <name type="scientific">Rhodofomes roseus</name>
    <dbReference type="NCBI Taxonomy" id="34475"/>
    <lineage>
        <taxon>Eukaryota</taxon>
        <taxon>Fungi</taxon>
        <taxon>Dikarya</taxon>
        <taxon>Basidiomycota</taxon>
        <taxon>Agaricomycotina</taxon>
        <taxon>Agaricomycetes</taxon>
        <taxon>Polyporales</taxon>
        <taxon>Rhodofomes</taxon>
    </lineage>
</organism>
<proteinExistence type="predicted"/>